<feature type="transmembrane region" description="Helical" evidence="1">
    <location>
        <begin position="95"/>
        <end position="117"/>
    </location>
</feature>
<evidence type="ECO:0008006" key="4">
    <source>
        <dbReference type="Google" id="ProtNLM"/>
    </source>
</evidence>
<keyword evidence="3" id="KW-1185">Reference proteome</keyword>
<evidence type="ECO:0000313" key="2">
    <source>
        <dbReference type="EMBL" id="MCR2833399.1"/>
    </source>
</evidence>
<comment type="caution">
    <text evidence="2">The sequence shown here is derived from an EMBL/GenBank/DDBJ whole genome shotgun (WGS) entry which is preliminary data.</text>
</comment>
<feature type="transmembrane region" description="Helical" evidence="1">
    <location>
        <begin position="31"/>
        <end position="55"/>
    </location>
</feature>
<dbReference type="EMBL" id="JANKHH010000003">
    <property type="protein sequence ID" value="MCR2833399.1"/>
    <property type="molecule type" value="Genomic_DNA"/>
</dbReference>
<dbReference type="Proteomes" id="UP001206067">
    <property type="component" value="Unassembled WGS sequence"/>
</dbReference>
<sequence length="129" mass="13494">MILFLAGVAVIGPVVLYLAFAREPKGSAAIAAALSGAFAAFTAVTVATEGVMPVIVNHASNLWGVQVWYDLLISVGIALLFIIPRARQAGMNVPFWVIAVGLTASIALLAMVARLFWLERQSAAAAQAD</sequence>
<keyword evidence="1" id="KW-0472">Membrane</keyword>
<keyword evidence="1" id="KW-1133">Transmembrane helix</keyword>
<protein>
    <recommendedName>
        <fullName evidence="4">DUF2834 domain-containing protein</fullName>
    </recommendedName>
</protein>
<organism evidence="2 3">
    <name type="scientific">Parerythrobacter lacustris</name>
    <dbReference type="NCBI Taxonomy" id="2969984"/>
    <lineage>
        <taxon>Bacteria</taxon>
        <taxon>Pseudomonadati</taxon>
        <taxon>Pseudomonadota</taxon>
        <taxon>Alphaproteobacteria</taxon>
        <taxon>Sphingomonadales</taxon>
        <taxon>Erythrobacteraceae</taxon>
        <taxon>Parerythrobacter</taxon>
    </lineage>
</organism>
<reference evidence="2 3" key="1">
    <citation type="submission" date="2022-08" db="EMBL/GenBank/DDBJ databases">
        <title>Polyphasic taxonomy analysis of Qipengyuania sp.RS5-5.</title>
        <authorList>
            <person name="Xamxidin M."/>
            <person name="Wu M."/>
        </authorList>
    </citation>
    <scope>NUCLEOTIDE SEQUENCE [LARGE SCALE GENOMIC DNA]</scope>
    <source>
        <strain evidence="2 3">RS5-5</strain>
    </source>
</reference>
<keyword evidence="1" id="KW-0812">Transmembrane</keyword>
<evidence type="ECO:0000256" key="1">
    <source>
        <dbReference type="SAM" id="Phobius"/>
    </source>
</evidence>
<proteinExistence type="predicted"/>
<gene>
    <name evidence="2" type="ORF">NSO95_05540</name>
</gene>
<accession>A0ABT1XQ68</accession>
<name>A0ABT1XQ68_9SPHN</name>
<evidence type="ECO:0000313" key="3">
    <source>
        <dbReference type="Proteomes" id="UP001206067"/>
    </source>
</evidence>
<feature type="transmembrane region" description="Helical" evidence="1">
    <location>
        <begin position="67"/>
        <end position="83"/>
    </location>
</feature>
<dbReference type="RefSeq" id="WP_257595168.1">
    <property type="nucleotide sequence ID" value="NZ_JANKHH010000003.1"/>
</dbReference>